<dbReference type="Proteomes" id="UP000076842">
    <property type="component" value="Unassembled WGS sequence"/>
</dbReference>
<evidence type="ECO:0000256" key="1">
    <source>
        <dbReference type="SAM" id="Phobius"/>
    </source>
</evidence>
<keyword evidence="3" id="KW-1185">Reference proteome</keyword>
<dbReference type="AlphaFoldDB" id="A0A165FE79"/>
<feature type="transmembrane region" description="Helical" evidence="1">
    <location>
        <begin position="76"/>
        <end position="95"/>
    </location>
</feature>
<dbReference type="EMBL" id="KV423975">
    <property type="protein sequence ID" value="KZT56617.1"/>
    <property type="molecule type" value="Genomic_DNA"/>
</dbReference>
<keyword evidence="1" id="KW-0472">Membrane</keyword>
<evidence type="ECO:0000313" key="2">
    <source>
        <dbReference type="EMBL" id="KZT56617.1"/>
    </source>
</evidence>
<keyword evidence="1" id="KW-1133">Transmembrane helix</keyword>
<sequence length="179" mass="19516">MRENQAPTVAPTPRLPICSAYTMSSTFNVTAFPALSGGLPTQPDQTPSIVFAVAYAVLLLPTLWRTYTYRVPTRLLITFVRLALFDCVRIATFALRAIEAASAQLPDNPVPSTGIFIAEQILLGIGFIVLVDLLVELLKSHIWRTDVPVESQTAIAQEGRGTGLQRIVRAMHVALIVAM</sequence>
<feature type="transmembrane region" description="Helical" evidence="1">
    <location>
        <begin position="46"/>
        <end position="64"/>
    </location>
</feature>
<organism evidence="2 3">
    <name type="scientific">Calocera cornea HHB12733</name>
    <dbReference type="NCBI Taxonomy" id="1353952"/>
    <lineage>
        <taxon>Eukaryota</taxon>
        <taxon>Fungi</taxon>
        <taxon>Dikarya</taxon>
        <taxon>Basidiomycota</taxon>
        <taxon>Agaricomycotina</taxon>
        <taxon>Dacrymycetes</taxon>
        <taxon>Dacrymycetales</taxon>
        <taxon>Dacrymycetaceae</taxon>
        <taxon>Calocera</taxon>
    </lineage>
</organism>
<name>A0A165FE79_9BASI</name>
<evidence type="ECO:0000313" key="3">
    <source>
        <dbReference type="Proteomes" id="UP000076842"/>
    </source>
</evidence>
<dbReference type="OrthoDB" id="2562239at2759"/>
<gene>
    <name evidence="2" type="ORF">CALCODRAFT_497258</name>
</gene>
<feature type="transmembrane region" description="Helical" evidence="1">
    <location>
        <begin position="115"/>
        <end position="135"/>
    </location>
</feature>
<evidence type="ECO:0008006" key="4">
    <source>
        <dbReference type="Google" id="ProtNLM"/>
    </source>
</evidence>
<reference evidence="2 3" key="1">
    <citation type="journal article" date="2016" name="Mol. Biol. Evol.">
        <title>Comparative Genomics of Early-Diverging Mushroom-Forming Fungi Provides Insights into the Origins of Lignocellulose Decay Capabilities.</title>
        <authorList>
            <person name="Nagy L.G."/>
            <person name="Riley R."/>
            <person name="Tritt A."/>
            <person name="Adam C."/>
            <person name="Daum C."/>
            <person name="Floudas D."/>
            <person name="Sun H."/>
            <person name="Yadav J.S."/>
            <person name="Pangilinan J."/>
            <person name="Larsson K.H."/>
            <person name="Matsuura K."/>
            <person name="Barry K."/>
            <person name="Labutti K."/>
            <person name="Kuo R."/>
            <person name="Ohm R.A."/>
            <person name="Bhattacharya S.S."/>
            <person name="Shirouzu T."/>
            <person name="Yoshinaga Y."/>
            <person name="Martin F.M."/>
            <person name="Grigoriev I.V."/>
            <person name="Hibbett D.S."/>
        </authorList>
    </citation>
    <scope>NUCLEOTIDE SEQUENCE [LARGE SCALE GENOMIC DNA]</scope>
    <source>
        <strain evidence="2 3">HHB12733</strain>
    </source>
</reference>
<dbReference type="InParanoid" id="A0A165FE79"/>
<keyword evidence="1" id="KW-0812">Transmembrane</keyword>
<accession>A0A165FE79</accession>
<protein>
    <recommendedName>
        <fullName evidence="4">RTA1-domain-containing protein</fullName>
    </recommendedName>
</protein>
<proteinExistence type="predicted"/>